<reference evidence="2 3" key="2">
    <citation type="submission" date="2018-11" db="EMBL/GenBank/DDBJ databases">
        <authorList>
            <consortium name="Pathogen Informatics"/>
        </authorList>
    </citation>
    <scope>NUCLEOTIDE SEQUENCE [LARGE SCALE GENOMIC DNA]</scope>
</reference>
<dbReference type="EMBL" id="UZAJ01042690">
    <property type="protein sequence ID" value="VDP23390.1"/>
    <property type="molecule type" value="Genomic_DNA"/>
</dbReference>
<dbReference type="Proteomes" id="UP000267606">
    <property type="component" value="Unassembled WGS sequence"/>
</dbReference>
<organism evidence="4">
    <name type="scientific">Onchocerca flexuosa</name>
    <dbReference type="NCBI Taxonomy" id="387005"/>
    <lineage>
        <taxon>Eukaryota</taxon>
        <taxon>Metazoa</taxon>
        <taxon>Ecdysozoa</taxon>
        <taxon>Nematoda</taxon>
        <taxon>Chromadorea</taxon>
        <taxon>Rhabditida</taxon>
        <taxon>Spirurina</taxon>
        <taxon>Spiruromorpha</taxon>
        <taxon>Filarioidea</taxon>
        <taxon>Onchocercidae</taxon>
        <taxon>Onchocerca</taxon>
    </lineage>
</organism>
<name>A0A183I7J9_9BILA</name>
<dbReference type="WBParaSite" id="OFLC_0001572401-mRNA-1">
    <property type="protein sequence ID" value="OFLC_0001572401-mRNA-1"/>
    <property type="gene ID" value="OFLC_0001572401"/>
</dbReference>
<protein>
    <submittedName>
        <fullName evidence="2 4">Uncharacterized protein</fullName>
    </submittedName>
</protein>
<reference evidence="4" key="1">
    <citation type="submission" date="2016-06" db="UniProtKB">
        <authorList>
            <consortium name="WormBaseParasite"/>
        </authorList>
    </citation>
    <scope>IDENTIFICATION</scope>
</reference>
<evidence type="ECO:0000313" key="2">
    <source>
        <dbReference type="EMBL" id="VDP23390.1"/>
    </source>
</evidence>
<evidence type="ECO:0000256" key="1">
    <source>
        <dbReference type="SAM" id="Phobius"/>
    </source>
</evidence>
<sequence>MYQTISSYWICIWKRKNVSAFVFPTIILLLAFIIAILLLSI</sequence>
<evidence type="ECO:0000313" key="3">
    <source>
        <dbReference type="Proteomes" id="UP000267606"/>
    </source>
</evidence>
<dbReference type="AlphaFoldDB" id="A0A183I7J9"/>
<proteinExistence type="predicted"/>
<accession>A0A183I7J9</accession>
<gene>
    <name evidence="2" type="ORF">OFLC_LOCUS15711</name>
</gene>
<keyword evidence="1" id="KW-0472">Membrane</keyword>
<evidence type="ECO:0000313" key="4">
    <source>
        <dbReference type="WBParaSite" id="OFLC_0001572401-mRNA-1"/>
    </source>
</evidence>
<feature type="transmembrane region" description="Helical" evidence="1">
    <location>
        <begin position="20"/>
        <end position="39"/>
    </location>
</feature>
<keyword evidence="3" id="KW-1185">Reference proteome</keyword>
<keyword evidence="1" id="KW-0812">Transmembrane</keyword>
<keyword evidence="1" id="KW-1133">Transmembrane helix</keyword>